<sequence length="214" mass="24451">MYVHAYQSYVWNSMASRRIKEYGLQPIKGDLVVASKSTAACSTDTDSTQMEDTVEFISEPSRTAVTVLTEEHVRSGQFTIHDVVLPLPGYDVVYPDNDFKDHYRQIMASDGLDINNMKHKVRDYSLSGAYRKLLVKPSLMSWRWLRYNDVKQPLALTDQDRLRGAQEPQSLPDGKYWALQMEFTLPTSTYATMALREVLRCDTSSAHQSTLNQV</sequence>
<dbReference type="GO" id="GO:0001522">
    <property type="term" value="P:pseudouridine synthesis"/>
    <property type="evidence" value="ECO:0007669"/>
    <property type="project" value="InterPro"/>
</dbReference>
<protein>
    <submittedName>
        <fullName evidence="6">Multisubstrate pseudouridine synthase 7</fullName>
        <ecNumber evidence="6">5.4.99.27</ecNumber>
    </submittedName>
</protein>
<dbReference type="GO" id="GO:0008033">
    <property type="term" value="P:tRNA processing"/>
    <property type="evidence" value="ECO:0007669"/>
    <property type="project" value="UniProtKB-KW"/>
</dbReference>
<comment type="catalytic activity">
    <reaction evidence="4">
        <text>a uridine in tRNA = a pseudouridine in tRNA</text>
        <dbReference type="Rhea" id="RHEA:54572"/>
        <dbReference type="Rhea" id="RHEA-COMP:13339"/>
        <dbReference type="Rhea" id="RHEA-COMP:13934"/>
        <dbReference type="ChEBI" id="CHEBI:65314"/>
        <dbReference type="ChEBI" id="CHEBI:65315"/>
    </reaction>
</comment>
<comment type="similarity">
    <text evidence="1">Belongs to the pseudouridine synthase TruD family.</text>
</comment>
<evidence type="ECO:0000313" key="7">
    <source>
        <dbReference type="Proteomes" id="UP001163046"/>
    </source>
</evidence>
<accession>A0A9W9ZBN8</accession>
<comment type="caution">
    <text evidence="6">The sequence shown here is derived from an EMBL/GenBank/DDBJ whole genome shotgun (WGS) entry which is preliminary data.</text>
</comment>
<name>A0A9W9ZBN8_9CNID</name>
<dbReference type="InterPro" id="IPR001656">
    <property type="entry name" value="PsdUridine_synth_TruD"/>
</dbReference>
<dbReference type="EMBL" id="MU826366">
    <property type="protein sequence ID" value="KAJ7378415.1"/>
    <property type="molecule type" value="Genomic_DNA"/>
</dbReference>
<dbReference type="Gene3D" id="3.30.2350.20">
    <property type="entry name" value="TruD, catalytic domain"/>
    <property type="match status" value="1"/>
</dbReference>
<dbReference type="AlphaFoldDB" id="A0A9W9ZBN8"/>
<evidence type="ECO:0000256" key="4">
    <source>
        <dbReference type="ARBA" id="ARBA00036943"/>
    </source>
</evidence>
<dbReference type="GO" id="GO:0005634">
    <property type="term" value="C:nucleus"/>
    <property type="evidence" value="ECO:0007669"/>
    <property type="project" value="TreeGrafter"/>
</dbReference>
<evidence type="ECO:0000256" key="1">
    <source>
        <dbReference type="ARBA" id="ARBA00007953"/>
    </source>
</evidence>
<dbReference type="InterPro" id="IPR011760">
    <property type="entry name" value="PsdUridine_synth_TruD_insert"/>
</dbReference>
<keyword evidence="2" id="KW-0819">tRNA processing</keyword>
<evidence type="ECO:0000259" key="5">
    <source>
        <dbReference type="PROSITE" id="PS50984"/>
    </source>
</evidence>
<gene>
    <name evidence="6" type="primary">PUS7_1</name>
    <name evidence="6" type="ORF">OS493_022949</name>
</gene>
<reference evidence="6" key="1">
    <citation type="submission" date="2023-01" db="EMBL/GenBank/DDBJ databases">
        <title>Genome assembly of the deep-sea coral Lophelia pertusa.</title>
        <authorList>
            <person name="Herrera S."/>
            <person name="Cordes E."/>
        </authorList>
    </citation>
    <scope>NUCLEOTIDE SEQUENCE</scope>
    <source>
        <strain evidence="6">USNM1676648</strain>
        <tissue evidence="6">Polyp</tissue>
    </source>
</reference>
<dbReference type="PROSITE" id="PS50984">
    <property type="entry name" value="TRUD"/>
    <property type="match status" value="1"/>
</dbReference>
<feature type="domain" description="TRUD" evidence="5">
    <location>
        <begin position="1"/>
        <end position="136"/>
    </location>
</feature>
<dbReference type="GO" id="GO:0160150">
    <property type="term" value="F:tRNA pseudouridine(13) synthase activity"/>
    <property type="evidence" value="ECO:0007669"/>
    <property type="project" value="UniProtKB-EC"/>
</dbReference>
<dbReference type="EC" id="5.4.99.27" evidence="6"/>
<dbReference type="PANTHER" id="PTHR13326">
    <property type="entry name" value="TRNA PSEUDOURIDINE SYNTHASE D"/>
    <property type="match status" value="1"/>
</dbReference>
<dbReference type="InterPro" id="IPR042214">
    <property type="entry name" value="TruD_catalytic"/>
</dbReference>
<dbReference type="SUPFAM" id="SSF55120">
    <property type="entry name" value="Pseudouridine synthase"/>
    <property type="match status" value="1"/>
</dbReference>
<dbReference type="OrthoDB" id="447290at2759"/>
<keyword evidence="3 6" id="KW-0413">Isomerase</keyword>
<dbReference type="GO" id="GO:0003723">
    <property type="term" value="F:RNA binding"/>
    <property type="evidence" value="ECO:0007669"/>
    <property type="project" value="InterPro"/>
</dbReference>
<evidence type="ECO:0000256" key="2">
    <source>
        <dbReference type="ARBA" id="ARBA00022694"/>
    </source>
</evidence>
<keyword evidence="7" id="KW-1185">Reference proteome</keyword>
<dbReference type="Pfam" id="PF01142">
    <property type="entry name" value="TruD"/>
    <property type="match status" value="1"/>
</dbReference>
<evidence type="ECO:0000256" key="3">
    <source>
        <dbReference type="ARBA" id="ARBA00023235"/>
    </source>
</evidence>
<evidence type="ECO:0000313" key="6">
    <source>
        <dbReference type="EMBL" id="KAJ7378415.1"/>
    </source>
</evidence>
<dbReference type="PANTHER" id="PTHR13326:SF31">
    <property type="entry name" value="PSEUDOURIDYLATE SYNTHASE 7 HOMOLOG"/>
    <property type="match status" value="1"/>
</dbReference>
<dbReference type="InterPro" id="IPR020103">
    <property type="entry name" value="PsdUridine_synth_cat_dom_sf"/>
</dbReference>
<organism evidence="6 7">
    <name type="scientific">Desmophyllum pertusum</name>
    <dbReference type="NCBI Taxonomy" id="174260"/>
    <lineage>
        <taxon>Eukaryota</taxon>
        <taxon>Metazoa</taxon>
        <taxon>Cnidaria</taxon>
        <taxon>Anthozoa</taxon>
        <taxon>Hexacorallia</taxon>
        <taxon>Scleractinia</taxon>
        <taxon>Caryophylliina</taxon>
        <taxon>Caryophylliidae</taxon>
        <taxon>Desmophyllum</taxon>
    </lineage>
</organism>
<dbReference type="Proteomes" id="UP001163046">
    <property type="component" value="Unassembled WGS sequence"/>
</dbReference>
<proteinExistence type="inferred from homology"/>